<protein>
    <recommendedName>
        <fullName evidence="2">peptidylprolyl isomerase</fullName>
        <ecNumber evidence="2">5.2.1.8</ecNumber>
    </recommendedName>
</protein>
<dbReference type="Proteomes" id="UP000654075">
    <property type="component" value="Unassembled WGS sequence"/>
</dbReference>
<dbReference type="PANTHER" id="PTHR11071">
    <property type="entry name" value="PEPTIDYL-PROLYL CIS-TRANS ISOMERASE"/>
    <property type="match status" value="1"/>
</dbReference>
<evidence type="ECO:0000256" key="6">
    <source>
        <dbReference type="SAM" id="MobiDB-lite"/>
    </source>
</evidence>
<evidence type="ECO:0000256" key="4">
    <source>
        <dbReference type="ARBA" id="ARBA00023235"/>
    </source>
</evidence>
<organism evidence="9 10">
    <name type="scientific">Polarella glacialis</name>
    <name type="common">Dinoflagellate</name>
    <dbReference type="NCBI Taxonomy" id="89957"/>
    <lineage>
        <taxon>Eukaryota</taxon>
        <taxon>Sar</taxon>
        <taxon>Alveolata</taxon>
        <taxon>Dinophyceae</taxon>
        <taxon>Suessiales</taxon>
        <taxon>Suessiaceae</taxon>
        <taxon>Polarella</taxon>
    </lineage>
</organism>
<evidence type="ECO:0000259" key="8">
    <source>
        <dbReference type="PROSITE" id="PS50198"/>
    </source>
</evidence>
<dbReference type="InterPro" id="IPR046357">
    <property type="entry name" value="PPIase_dom_sf"/>
</dbReference>
<evidence type="ECO:0000259" key="7">
    <source>
        <dbReference type="PROSITE" id="PS50072"/>
    </source>
</evidence>
<sequence>MPSSGREGLGRSTAHKDIGANQSKHRNRTDVVPDFAPGRPRVYLDIAIDAVPIGRLVCELYSDVVPRTAENFRSLCTGVRGMGRRGKPLHYKGHNFHRIVPNFMIQGGDITHTDGTGGESIYGPTFEDENLQLKHVAPGTLSMANSGKNCNGSQFFITTKACPHLDGKHTPFGRVIDGMDVVRRMESCGSADGKVKSLIVIDDCGELRGNRHEETIGEDVAGPGLAGRSAKRKRAADQPTEVHLLHILKKHKESRDPKDADGKEVKFTKGRATMVLCTMRKKLAMLQDLGALQRTFAELAREQSDCPAAKKGGDLGKVESGSLEGSVDEAAFSLAVGEVSEPFESPDGMHLLLRTA</sequence>
<dbReference type="OrthoDB" id="407558at2759"/>
<dbReference type="PANTHER" id="PTHR11071:SF561">
    <property type="entry name" value="PEPTIDYL-PROLYL CIS-TRANS ISOMERASE D-RELATED"/>
    <property type="match status" value="1"/>
</dbReference>
<reference evidence="9" key="1">
    <citation type="submission" date="2021-02" db="EMBL/GenBank/DDBJ databases">
        <authorList>
            <person name="Dougan E. K."/>
            <person name="Rhodes N."/>
            <person name="Thang M."/>
            <person name="Chan C."/>
        </authorList>
    </citation>
    <scope>NUCLEOTIDE SEQUENCE</scope>
</reference>
<name>A0A813HA58_POLGL</name>
<evidence type="ECO:0000313" key="9">
    <source>
        <dbReference type="EMBL" id="CAE8634529.1"/>
    </source>
</evidence>
<dbReference type="EC" id="5.2.1.8" evidence="2"/>
<dbReference type="AlphaFoldDB" id="A0A813HA58"/>
<evidence type="ECO:0000256" key="2">
    <source>
        <dbReference type="ARBA" id="ARBA00013194"/>
    </source>
</evidence>
<dbReference type="InterPro" id="IPR002130">
    <property type="entry name" value="Cyclophilin-type_PPIase_dom"/>
</dbReference>
<dbReference type="PROSITE" id="PS50072">
    <property type="entry name" value="CSA_PPIASE_2"/>
    <property type="match status" value="1"/>
</dbReference>
<feature type="domain" description="PpiC" evidence="8">
    <location>
        <begin position="239"/>
        <end position="356"/>
    </location>
</feature>
<dbReference type="FunFam" id="2.40.100.10:FF:000022">
    <property type="entry name" value="Peptidyl-prolyl cis-trans isomerase CYP95"/>
    <property type="match status" value="1"/>
</dbReference>
<dbReference type="EMBL" id="CAJNNV010031049">
    <property type="protein sequence ID" value="CAE8634529.1"/>
    <property type="molecule type" value="Genomic_DNA"/>
</dbReference>
<evidence type="ECO:0000256" key="3">
    <source>
        <dbReference type="ARBA" id="ARBA00023110"/>
    </source>
</evidence>
<gene>
    <name evidence="9" type="ORF">PGLA1383_LOCUS50177</name>
</gene>
<evidence type="ECO:0000256" key="5">
    <source>
        <dbReference type="PROSITE-ProRule" id="PRU00278"/>
    </source>
</evidence>
<accession>A0A813HA58</accession>
<dbReference type="Pfam" id="PF00639">
    <property type="entry name" value="Rotamase"/>
    <property type="match status" value="1"/>
</dbReference>
<dbReference type="Gene3D" id="2.40.100.10">
    <property type="entry name" value="Cyclophilin-like"/>
    <property type="match status" value="1"/>
</dbReference>
<proteinExistence type="predicted"/>
<dbReference type="InterPro" id="IPR029000">
    <property type="entry name" value="Cyclophilin-like_dom_sf"/>
</dbReference>
<dbReference type="GO" id="GO:0005737">
    <property type="term" value="C:cytoplasm"/>
    <property type="evidence" value="ECO:0007669"/>
    <property type="project" value="TreeGrafter"/>
</dbReference>
<dbReference type="PRINTS" id="PR00153">
    <property type="entry name" value="CSAPPISMRASE"/>
</dbReference>
<dbReference type="SUPFAM" id="SSF50891">
    <property type="entry name" value="Cyclophilin-like"/>
    <property type="match status" value="1"/>
</dbReference>
<dbReference type="GO" id="GO:0006457">
    <property type="term" value="P:protein folding"/>
    <property type="evidence" value="ECO:0007669"/>
    <property type="project" value="TreeGrafter"/>
</dbReference>
<dbReference type="GO" id="GO:0016018">
    <property type="term" value="F:cyclosporin A binding"/>
    <property type="evidence" value="ECO:0007669"/>
    <property type="project" value="TreeGrafter"/>
</dbReference>
<comment type="catalytic activity">
    <reaction evidence="1">
        <text>[protein]-peptidylproline (omega=180) = [protein]-peptidylproline (omega=0)</text>
        <dbReference type="Rhea" id="RHEA:16237"/>
        <dbReference type="Rhea" id="RHEA-COMP:10747"/>
        <dbReference type="Rhea" id="RHEA-COMP:10748"/>
        <dbReference type="ChEBI" id="CHEBI:83833"/>
        <dbReference type="ChEBI" id="CHEBI:83834"/>
        <dbReference type="EC" id="5.2.1.8"/>
    </reaction>
</comment>
<dbReference type="SUPFAM" id="SSF54534">
    <property type="entry name" value="FKBP-like"/>
    <property type="match status" value="1"/>
</dbReference>
<dbReference type="Gene3D" id="3.10.50.40">
    <property type="match status" value="1"/>
</dbReference>
<keyword evidence="3 5" id="KW-0697">Rotamase</keyword>
<dbReference type="PROSITE" id="PS50198">
    <property type="entry name" value="PPIC_PPIASE_2"/>
    <property type="match status" value="1"/>
</dbReference>
<evidence type="ECO:0000313" key="10">
    <source>
        <dbReference type="Proteomes" id="UP000654075"/>
    </source>
</evidence>
<comment type="caution">
    <text evidence="9">The sequence shown here is derived from an EMBL/GenBank/DDBJ whole genome shotgun (WGS) entry which is preliminary data.</text>
</comment>
<dbReference type="Pfam" id="PF00160">
    <property type="entry name" value="Pro_isomerase"/>
    <property type="match status" value="1"/>
</dbReference>
<dbReference type="InterPro" id="IPR000297">
    <property type="entry name" value="PPIase_PpiC"/>
</dbReference>
<feature type="domain" description="PPIase cyclophilin-type" evidence="7">
    <location>
        <begin position="43"/>
        <end position="206"/>
    </location>
</feature>
<keyword evidence="10" id="KW-1185">Reference proteome</keyword>
<evidence type="ECO:0000256" key="1">
    <source>
        <dbReference type="ARBA" id="ARBA00000971"/>
    </source>
</evidence>
<feature type="region of interest" description="Disordered" evidence="6">
    <location>
        <begin position="1"/>
        <end position="33"/>
    </location>
</feature>
<dbReference type="GO" id="GO:0003755">
    <property type="term" value="F:peptidyl-prolyl cis-trans isomerase activity"/>
    <property type="evidence" value="ECO:0007669"/>
    <property type="project" value="UniProtKB-KW"/>
</dbReference>
<keyword evidence="4 5" id="KW-0413">Isomerase</keyword>